<dbReference type="NCBIfam" id="NF005485">
    <property type="entry name" value="PRK07092.1"/>
    <property type="match status" value="1"/>
</dbReference>
<dbReference type="GO" id="GO:0050660">
    <property type="term" value="F:flavin adenine dinucleotide binding"/>
    <property type="evidence" value="ECO:0007669"/>
    <property type="project" value="TreeGrafter"/>
</dbReference>
<evidence type="ECO:0000256" key="1">
    <source>
        <dbReference type="ARBA" id="ARBA00004173"/>
    </source>
</evidence>
<feature type="domain" description="Thiamine pyrophosphate enzyme central" evidence="7">
    <location>
        <begin position="195"/>
        <end position="327"/>
    </location>
</feature>
<dbReference type="GO" id="GO:0030976">
    <property type="term" value="F:thiamine pyrophosphate binding"/>
    <property type="evidence" value="ECO:0007669"/>
    <property type="project" value="InterPro"/>
</dbReference>
<evidence type="ECO:0000256" key="3">
    <source>
        <dbReference type="ARBA" id="ARBA00022946"/>
    </source>
</evidence>
<reference evidence="10" key="1">
    <citation type="journal article" date="2023" name="BMC Genomics">
        <title>Chromosome-level genome assemblies of Cutaneotrichosporon spp. (Trichosporonales, Basidiomycota) reveal imbalanced evolution between nucleotide sequences and chromosome synteny.</title>
        <authorList>
            <person name="Kobayashi Y."/>
            <person name="Kayamori A."/>
            <person name="Aoki K."/>
            <person name="Shiwa Y."/>
            <person name="Matsutani M."/>
            <person name="Fujita N."/>
            <person name="Sugita T."/>
            <person name="Iwasaki W."/>
            <person name="Tanaka N."/>
            <person name="Takashima M."/>
        </authorList>
    </citation>
    <scope>NUCLEOTIDE SEQUENCE</scope>
    <source>
        <strain evidence="10">HIS019</strain>
    </source>
</reference>
<dbReference type="Gene3D" id="3.40.50.1220">
    <property type="entry name" value="TPP-binding domain"/>
    <property type="match status" value="1"/>
</dbReference>
<organism evidence="10 11">
    <name type="scientific">Cutaneotrichosporon cavernicola</name>
    <dbReference type="NCBI Taxonomy" id="279322"/>
    <lineage>
        <taxon>Eukaryota</taxon>
        <taxon>Fungi</taxon>
        <taxon>Dikarya</taxon>
        <taxon>Basidiomycota</taxon>
        <taxon>Agaricomycotina</taxon>
        <taxon>Tremellomycetes</taxon>
        <taxon>Trichosporonales</taxon>
        <taxon>Trichosporonaceae</taxon>
        <taxon>Cutaneotrichosporon</taxon>
    </lineage>
</organism>
<dbReference type="Pfam" id="PF02775">
    <property type="entry name" value="TPP_enzyme_C"/>
    <property type="match status" value="1"/>
</dbReference>
<dbReference type="InterPro" id="IPR011766">
    <property type="entry name" value="TPP_enzyme_TPP-bd"/>
</dbReference>
<evidence type="ECO:0000313" key="11">
    <source>
        <dbReference type="Proteomes" id="UP001233271"/>
    </source>
</evidence>
<dbReference type="InterPro" id="IPR012000">
    <property type="entry name" value="Thiamin_PyroP_enz_cen_dom"/>
</dbReference>
<evidence type="ECO:0000256" key="5">
    <source>
        <dbReference type="ARBA" id="ARBA00023128"/>
    </source>
</evidence>
<dbReference type="Gene3D" id="3.40.50.970">
    <property type="match status" value="2"/>
</dbReference>
<dbReference type="RefSeq" id="XP_060458823.1">
    <property type="nucleotide sequence ID" value="XM_060602428.1"/>
</dbReference>
<dbReference type="GO" id="GO:0005739">
    <property type="term" value="C:mitochondrion"/>
    <property type="evidence" value="ECO:0007669"/>
    <property type="project" value="UniProtKB-SubCell"/>
</dbReference>
<keyword evidence="11" id="KW-1185">Reference proteome</keyword>
<evidence type="ECO:0000259" key="9">
    <source>
        <dbReference type="Pfam" id="PF02776"/>
    </source>
</evidence>
<dbReference type="GO" id="GO:0000287">
    <property type="term" value="F:magnesium ion binding"/>
    <property type="evidence" value="ECO:0007669"/>
    <property type="project" value="InterPro"/>
</dbReference>
<dbReference type="InterPro" id="IPR029035">
    <property type="entry name" value="DHS-like_NAD/FAD-binding_dom"/>
</dbReference>
<evidence type="ECO:0000256" key="4">
    <source>
        <dbReference type="ARBA" id="ARBA00023052"/>
    </source>
</evidence>
<feature type="domain" description="Thiamine pyrophosphate enzyme N-terminal TPP-binding" evidence="9">
    <location>
        <begin position="8"/>
        <end position="118"/>
    </location>
</feature>
<dbReference type="GO" id="GO:0003984">
    <property type="term" value="F:acetolactate synthase activity"/>
    <property type="evidence" value="ECO:0007669"/>
    <property type="project" value="TreeGrafter"/>
</dbReference>
<gene>
    <name evidence="10" type="ORF">CcaverHIS019_0600170</name>
</gene>
<dbReference type="PANTHER" id="PTHR18968">
    <property type="entry name" value="THIAMINE PYROPHOSPHATE ENZYMES"/>
    <property type="match status" value="1"/>
</dbReference>
<keyword evidence="4 6" id="KW-0786">Thiamine pyrophosphate</keyword>
<dbReference type="EMBL" id="AP028217">
    <property type="protein sequence ID" value="BEI93558.1"/>
    <property type="molecule type" value="Genomic_DNA"/>
</dbReference>
<evidence type="ECO:0000256" key="6">
    <source>
        <dbReference type="RuleBase" id="RU362132"/>
    </source>
</evidence>
<dbReference type="GeneID" id="85497428"/>
<accession>A0AA48QXP0</accession>
<dbReference type="SUPFAM" id="SSF52467">
    <property type="entry name" value="DHS-like NAD/FAD-binding domain"/>
    <property type="match status" value="1"/>
</dbReference>
<sequence length="526" mass="55406">MSKQGSTVLESTFAILRAHGMKIMFGNPGSNELPFLAGMPDDFDYVLGLHEGAVVGMADGYAQASGQPVFVSLHAASGSGNAMGALTNARYSHSPLVMLAGQQIRRTVGQEVMLSNVDAALLPRPLVKYSHEPLSPQDVPRSVTQAILEATTEPKGPVYLSVPYDDWKEPALADDVHLPTRRVRTAGGLSPDLLAELVGRVDSAQNPVLILGPDADGSQEASVALAEHLGCPVWVAPSPCRAPFPTAHGLFAGILPAGMESVRARLQGHDAVLVVGAPVMRYHKWEPSAYLSGSPDVIHLTSDPSEATRAPYGDAVIASIGPALRALADNVKDRGKGPFAPRDIVPATRGDGGMTGEQVLDVLNAHTHEGISYVNETTTLDAVWMSRVALTRPGQYHFPASGGLGFGLPAAVGIALARPDFTVVATVGDGSANYGITALWTAAQRRTRVVFVIVNNGTYGALRRFAAAMNATNSPGLDVPGIDFVQLAHGYGVPASRTTNRDEFEKAYKDALEAEGPVLIDARVLP</sequence>
<proteinExistence type="inferred from homology"/>
<dbReference type="Pfam" id="PF00205">
    <property type="entry name" value="TPP_enzyme_M"/>
    <property type="match status" value="1"/>
</dbReference>
<dbReference type="CDD" id="cd02002">
    <property type="entry name" value="TPP_BFDC"/>
    <property type="match status" value="1"/>
</dbReference>
<dbReference type="InterPro" id="IPR012001">
    <property type="entry name" value="Thiamin_PyroP_enz_TPP-bd_dom"/>
</dbReference>
<name>A0AA48QXP0_9TREE</name>
<evidence type="ECO:0000256" key="2">
    <source>
        <dbReference type="ARBA" id="ARBA00007812"/>
    </source>
</evidence>
<dbReference type="Pfam" id="PF02776">
    <property type="entry name" value="TPP_enzyme_N"/>
    <property type="match status" value="1"/>
</dbReference>
<evidence type="ECO:0000313" key="10">
    <source>
        <dbReference type="EMBL" id="BEI93558.1"/>
    </source>
</evidence>
<comment type="similarity">
    <text evidence="2 6">Belongs to the TPP enzyme family.</text>
</comment>
<dbReference type="AlphaFoldDB" id="A0AA48QXP0"/>
<keyword evidence="3" id="KW-0809">Transit peptide</keyword>
<dbReference type="InterPro" id="IPR045229">
    <property type="entry name" value="TPP_enz"/>
</dbReference>
<dbReference type="Proteomes" id="UP001233271">
    <property type="component" value="Chromosome 6"/>
</dbReference>
<evidence type="ECO:0000259" key="8">
    <source>
        <dbReference type="Pfam" id="PF02775"/>
    </source>
</evidence>
<comment type="subcellular location">
    <subcellularLocation>
        <location evidence="1">Mitochondrion</location>
    </subcellularLocation>
</comment>
<dbReference type="PANTHER" id="PTHR18968:SF133">
    <property type="entry name" value="BENZOYLFORMATE DECARBOXYLASE"/>
    <property type="match status" value="1"/>
</dbReference>
<dbReference type="KEGG" id="ccac:CcaHIS019_0600170"/>
<evidence type="ECO:0000259" key="7">
    <source>
        <dbReference type="Pfam" id="PF00205"/>
    </source>
</evidence>
<dbReference type="SUPFAM" id="SSF52518">
    <property type="entry name" value="Thiamin diphosphate-binding fold (THDP-binding)"/>
    <property type="match status" value="2"/>
</dbReference>
<dbReference type="CDD" id="cd07035">
    <property type="entry name" value="TPP_PYR_POX_like"/>
    <property type="match status" value="1"/>
</dbReference>
<keyword evidence="5" id="KW-0496">Mitochondrion</keyword>
<dbReference type="InterPro" id="IPR029061">
    <property type="entry name" value="THDP-binding"/>
</dbReference>
<evidence type="ECO:0008006" key="12">
    <source>
        <dbReference type="Google" id="ProtNLM"/>
    </source>
</evidence>
<feature type="domain" description="Thiamine pyrophosphate enzyme TPP-binding" evidence="8">
    <location>
        <begin position="383"/>
        <end position="521"/>
    </location>
</feature>
<protein>
    <recommendedName>
        <fullName evidence="12">Benzoylformate decarboxylase</fullName>
    </recommendedName>
</protein>